<reference evidence="3 5" key="3">
    <citation type="submission" date="2017-07" db="EMBL/GenBank/DDBJ databases">
        <title>Prevalence of linear plasmids in Cutibacterium (Propionibacterium) acnes isolates obtained from prostatic tissue.</title>
        <authorList>
            <person name="Davidsson S."/>
            <person name="Carlsson J."/>
            <person name="Molling P."/>
            <person name="Andren O."/>
            <person name="Andersson S.-O."/>
            <person name="Brzuszkiewicz E."/>
            <person name="Poehlein A."/>
            <person name="Al-Zeer M."/>
            <person name="Brinkmann V."/>
            <person name="Scavenius C."/>
            <person name="Nazipi S."/>
            <person name="Soderquist B."/>
            <person name="Bruggemann H."/>
        </authorList>
    </citation>
    <scope>NUCLEOTIDE SEQUENCE [LARGE SCALE GENOMIC DNA]</scope>
    <source>
        <strain evidence="3 5">DSM 753</strain>
    </source>
</reference>
<keyword evidence="5" id="KW-1185">Reference proteome</keyword>
<dbReference type="EMBL" id="NOXF01000011">
    <property type="protein sequence ID" value="PEQ23728.1"/>
    <property type="molecule type" value="Genomic_DNA"/>
</dbReference>
<dbReference type="Pfam" id="PF24963">
    <property type="entry name" value="DUF7768"/>
    <property type="match status" value="1"/>
</dbReference>
<evidence type="ECO:0000259" key="1">
    <source>
        <dbReference type="Pfam" id="PF24963"/>
    </source>
</evidence>
<accession>A7VQF5</accession>
<evidence type="ECO:0000313" key="5">
    <source>
        <dbReference type="Proteomes" id="UP000220611"/>
    </source>
</evidence>
<sequence>MEKAFAYICASEEAAPRLLKRYCRKVYELGYIPICPRLSDGQYLALESPDEKRTFYSIARQKLGRCRMLVVCGNEISTAMTAEIGQAEKRNLICTTLDGLAKIKGPEEKRPPLTTPFFTGII</sequence>
<name>A7VQF5_9FIRM</name>
<gene>
    <name evidence="3" type="ORF">CH238_12180</name>
    <name evidence="2" type="ORF">CLOLEP_00785</name>
</gene>
<dbReference type="EMBL" id="ABCB02000015">
    <property type="protein sequence ID" value="EDO62366.1"/>
    <property type="molecule type" value="Genomic_DNA"/>
</dbReference>
<dbReference type="eggNOG" id="ENOG50304A9">
    <property type="taxonomic scope" value="Bacteria"/>
</dbReference>
<evidence type="ECO:0000313" key="2">
    <source>
        <dbReference type="EMBL" id="EDO62366.1"/>
    </source>
</evidence>
<dbReference type="Proteomes" id="UP000220611">
    <property type="component" value="Unassembled WGS sequence"/>
</dbReference>
<dbReference type="OrthoDB" id="1854640at2"/>
<proteinExistence type="predicted"/>
<reference evidence="2 4" key="2">
    <citation type="submission" date="2007-08" db="EMBL/GenBank/DDBJ databases">
        <authorList>
            <person name="Fulton L."/>
            <person name="Clifton S."/>
            <person name="Fulton B."/>
            <person name="Xu J."/>
            <person name="Minx P."/>
            <person name="Pepin K.H."/>
            <person name="Johnson M."/>
            <person name="Thiruvilangam P."/>
            <person name="Bhonagiri V."/>
            <person name="Nash W.E."/>
            <person name="Wang C."/>
            <person name="Mardis E.R."/>
            <person name="Wilson R.K."/>
        </authorList>
    </citation>
    <scope>NUCLEOTIDE SEQUENCE [LARGE SCALE GENOMIC DNA]</scope>
    <source>
        <strain evidence="2 4">DSM 753</strain>
    </source>
</reference>
<dbReference type="AlphaFoldDB" id="A7VQF5"/>
<feature type="domain" description="DUF7768" evidence="1">
    <location>
        <begin position="17"/>
        <end position="92"/>
    </location>
</feature>
<reference evidence="2 4" key="1">
    <citation type="submission" date="2007-08" db="EMBL/GenBank/DDBJ databases">
        <title>Draft genome sequence of Clostridium leptum (DSM 753).</title>
        <authorList>
            <person name="Sudarsanam P."/>
            <person name="Ley R."/>
            <person name="Guruge J."/>
            <person name="Turnbaugh P.J."/>
            <person name="Mahowald M."/>
            <person name="Liep D."/>
            <person name="Gordon J."/>
        </authorList>
    </citation>
    <scope>NUCLEOTIDE SEQUENCE [LARGE SCALE GENOMIC DNA]</scope>
    <source>
        <strain evidence="2 4">DSM 753</strain>
    </source>
</reference>
<organism evidence="2 4">
    <name type="scientific">[Clostridium] leptum DSM 753</name>
    <dbReference type="NCBI Taxonomy" id="428125"/>
    <lineage>
        <taxon>Bacteria</taxon>
        <taxon>Bacillati</taxon>
        <taxon>Bacillota</taxon>
        <taxon>Clostridia</taxon>
        <taxon>Eubacteriales</taxon>
        <taxon>Oscillospiraceae</taxon>
        <taxon>Oscillospiraceae incertae sedis</taxon>
    </lineage>
</organism>
<dbReference type="HOGENOM" id="CLU_128088_2_0_9"/>
<dbReference type="InterPro" id="IPR056670">
    <property type="entry name" value="DUF7768"/>
</dbReference>
<dbReference type="Proteomes" id="UP000003490">
    <property type="component" value="Unassembled WGS sequence"/>
</dbReference>
<comment type="caution">
    <text evidence="2">The sequence shown here is derived from an EMBL/GenBank/DDBJ whole genome shotgun (WGS) entry which is preliminary data.</text>
</comment>
<protein>
    <recommendedName>
        <fullName evidence="1">DUF7768 domain-containing protein</fullName>
    </recommendedName>
</protein>
<evidence type="ECO:0000313" key="4">
    <source>
        <dbReference type="Proteomes" id="UP000003490"/>
    </source>
</evidence>
<evidence type="ECO:0000313" key="3">
    <source>
        <dbReference type="EMBL" id="PEQ23728.1"/>
    </source>
</evidence>